<dbReference type="GO" id="GO:0030247">
    <property type="term" value="F:polysaccharide binding"/>
    <property type="evidence" value="ECO:0007669"/>
    <property type="project" value="UniProtKB-UniRule"/>
</dbReference>
<dbReference type="EMBL" id="VIWY01000003">
    <property type="protein sequence ID" value="TWG21293.1"/>
    <property type="molecule type" value="Genomic_DNA"/>
</dbReference>
<organism evidence="4 5">
    <name type="scientific">Actinoplanes teichomyceticus</name>
    <dbReference type="NCBI Taxonomy" id="1867"/>
    <lineage>
        <taxon>Bacteria</taxon>
        <taxon>Bacillati</taxon>
        <taxon>Actinomycetota</taxon>
        <taxon>Actinomycetes</taxon>
        <taxon>Micromonosporales</taxon>
        <taxon>Micromonosporaceae</taxon>
        <taxon>Actinoplanes</taxon>
    </lineage>
</organism>
<keyword evidence="2" id="KW-0732">Signal</keyword>
<dbReference type="SUPFAM" id="SSF49384">
    <property type="entry name" value="Carbohydrate-binding domain"/>
    <property type="match status" value="1"/>
</dbReference>
<dbReference type="AlphaFoldDB" id="A0A561WBT1"/>
<keyword evidence="5" id="KW-1185">Reference proteome</keyword>
<dbReference type="SMART" id="SM00637">
    <property type="entry name" value="CBD_II"/>
    <property type="match status" value="1"/>
</dbReference>
<feature type="signal peptide" evidence="2">
    <location>
        <begin position="1"/>
        <end position="32"/>
    </location>
</feature>
<dbReference type="InterPro" id="IPR012291">
    <property type="entry name" value="CBM2_carb-bd_dom_sf"/>
</dbReference>
<dbReference type="RefSeq" id="WP_122979932.1">
    <property type="nucleotide sequence ID" value="NZ_BOMX01000159.1"/>
</dbReference>
<dbReference type="PROSITE" id="PS51173">
    <property type="entry name" value="CBM2"/>
    <property type="match status" value="1"/>
</dbReference>
<gene>
    <name evidence="4" type="ORF">FHX34_103831</name>
</gene>
<proteinExistence type="predicted"/>
<dbReference type="Gene3D" id="2.60.40.290">
    <property type="match status" value="1"/>
</dbReference>
<dbReference type="Proteomes" id="UP000320239">
    <property type="component" value="Unassembled WGS sequence"/>
</dbReference>
<feature type="domain" description="CBM2" evidence="3">
    <location>
        <begin position="297"/>
        <end position="395"/>
    </location>
</feature>
<evidence type="ECO:0000256" key="2">
    <source>
        <dbReference type="SAM" id="SignalP"/>
    </source>
</evidence>
<dbReference type="GO" id="GO:0005975">
    <property type="term" value="P:carbohydrate metabolic process"/>
    <property type="evidence" value="ECO:0007669"/>
    <property type="project" value="InterPro"/>
</dbReference>
<evidence type="ECO:0000313" key="4">
    <source>
        <dbReference type="EMBL" id="TWG21293.1"/>
    </source>
</evidence>
<dbReference type="GO" id="GO:0004553">
    <property type="term" value="F:hydrolase activity, hydrolyzing O-glycosyl compounds"/>
    <property type="evidence" value="ECO:0007669"/>
    <property type="project" value="InterPro"/>
</dbReference>
<dbReference type="InterPro" id="IPR029058">
    <property type="entry name" value="AB_hydrolase_fold"/>
</dbReference>
<name>A0A561WBT1_ACTTI</name>
<dbReference type="Pfam" id="PF00553">
    <property type="entry name" value="CBM_2"/>
    <property type="match status" value="1"/>
</dbReference>
<evidence type="ECO:0000313" key="5">
    <source>
        <dbReference type="Proteomes" id="UP000320239"/>
    </source>
</evidence>
<evidence type="ECO:0000256" key="1">
    <source>
        <dbReference type="SAM" id="MobiDB-lite"/>
    </source>
</evidence>
<evidence type="ECO:0000259" key="3">
    <source>
        <dbReference type="PROSITE" id="PS51173"/>
    </source>
</evidence>
<comment type="caution">
    <text evidence="4">The sequence shown here is derived from an EMBL/GenBank/DDBJ whole genome shotgun (WGS) entry which is preliminary data.</text>
</comment>
<protein>
    <submittedName>
        <fullName evidence="4">Cellulose binding domain-containing protein</fullName>
    </submittedName>
</protein>
<accession>A0A561WBT1</accession>
<feature type="region of interest" description="Disordered" evidence="1">
    <location>
        <begin position="279"/>
        <end position="298"/>
    </location>
</feature>
<reference evidence="4 5" key="1">
    <citation type="submission" date="2019-06" db="EMBL/GenBank/DDBJ databases">
        <title>Sequencing the genomes of 1000 actinobacteria strains.</title>
        <authorList>
            <person name="Klenk H.-P."/>
        </authorList>
    </citation>
    <scope>NUCLEOTIDE SEQUENCE [LARGE SCALE GENOMIC DNA]</scope>
    <source>
        <strain evidence="4 5">DSM 43866</strain>
    </source>
</reference>
<dbReference type="SUPFAM" id="SSF53474">
    <property type="entry name" value="alpha/beta-Hydrolases"/>
    <property type="match status" value="1"/>
</dbReference>
<sequence length="395" mass="40373">MRTRAKIGVVLSAVVVSVTAAAVVLGATPADAATGGSGPYPADYETSAGLPDHTIYRPQALPAQRLPIFVWGNGGCAANGTGQVNFLREISSHGFLAIASGAPNGSGSTTSPMLTRSIDWAVAENSRPGSKYYGRLDTTKIAVGGWSCGGLEAYAVSHDARVTTTTIFSSGLLNDADDYQLRRLTKPIAYFIGGPSDIAYPNAVDDWGKLPAGLPAFMGNLNVGHGGTYDQPNGGEFGRVAVLYLTWRLKGDTTAGANFVGAACGLCRSQWQVQQKNLTLDDGTPVTPPVTPSSSPSGGANPACSAVYAVQDQWPGGFVANVTVTAGSTALTGWQVALGLPSGATITSLWNAVPGDAATVTNQSYNGRLTAGQSTTFGFQGTGNGSGATVTCAAR</sequence>
<feature type="chain" id="PRO_5021766842" evidence="2">
    <location>
        <begin position="33"/>
        <end position="395"/>
    </location>
</feature>
<dbReference type="OrthoDB" id="9812672at2"/>
<dbReference type="InterPro" id="IPR001919">
    <property type="entry name" value="CBD2"/>
</dbReference>
<dbReference type="Gene3D" id="3.40.50.1820">
    <property type="entry name" value="alpha/beta hydrolase"/>
    <property type="match status" value="1"/>
</dbReference>
<dbReference type="InterPro" id="IPR008965">
    <property type="entry name" value="CBM2/CBM3_carb-bd_dom_sf"/>
</dbReference>